<dbReference type="GO" id="GO:0140359">
    <property type="term" value="F:ABC-type transporter activity"/>
    <property type="evidence" value="ECO:0007669"/>
    <property type="project" value="InterPro"/>
</dbReference>
<dbReference type="PROSITE" id="PS50893">
    <property type="entry name" value="ABC_TRANSPORTER_2"/>
    <property type="match status" value="1"/>
</dbReference>
<dbReference type="EMBL" id="CAJNOH010002038">
    <property type="protein sequence ID" value="CAF1268463.1"/>
    <property type="molecule type" value="Genomic_DNA"/>
</dbReference>
<evidence type="ECO:0000313" key="14">
    <source>
        <dbReference type="Proteomes" id="UP000663870"/>
    </source>
</evidence>
<dbReference type="GO" id="GO:0015562">
    <property type="term" value="F:efflux transmembrane transporter activity"/>
    <property type="evidence" value="ECO:0007669"/>
    <property type="project" value="UniProtKB-ARBA"/>
</dbReference>
<accession>A0A815BCW4</accession>
<dbReference type="Pfam" id="PF00005">
    <property type="entry name" value="ABC_tran"/>
    <property type="match status" value="1"/>
</dbReference>
<dbReference type="InterPro" id="IPR050352">
    <property type="entry name" value="ABCG_transporters"/>
</dbReference>
<feature type="domain" description="ABC transporter" evidence="10">
    <location>
        <begin position="77"/>
        <end position="317"/>
    </location>
</feature>
<dbReference type="InterPro" id="IPR043926">
    <property type="entry name" value="ABCG_dom"/>
</dbReference>
<feature type="transmembrane region" description="Helical" evidence="9">
    <location>
        <begin position="539"/>
        <end position="560"/>
    </location>
</feature>
<dbReference type="Proteomes" id="UP000663854">
    <property type="component" value="Unassembled WGS sequence"/>
</dbReference>
<dbReference type="PROSITE" id="PS00211">
    <property type="entry name" value="ABC_TRANSPORTER_1"/>
    <property type="match status" value="1"/>
</dbReference>
<keyword evidence="3" id="KW-0813">Transport</keyword>
<sequence length="654" mass="74187">METHKLVDGDKENIALSLFRQVGSVHDNIAFVESIPSDLSNNQNISFANNYNSQISKINSQSISISFHDLNYEIGHIKKRKIFSCCKLKPRKQLLFNISGSFSSGMNAILGPSGSGKSSLLDILADRKDKSGLSGYVLVSGKPRSKTFKYSIGYVVQEDIINGILSVRENLMFSANTRLPRSKTINERIKLVSQIIHDLSLETCADTRIGTHFIRGVSGGEKKRACIGMELVLSPSILFLDEPTSGLDASTAENVMKCLYNLSRRGCTIIFSIHQPRYSIFKLFDTILLLSSGHRVYLGSSTNILSYFASLGFKCEEHDNPADFVLDVIIQCNNYSSTLLENAYSKSIINSNDDIFKMNENENDNSIFDEIIYRSRVYELYYVSIRTFRNTIRDPAMVTSQIIVATLLALLTGLIFNQIETTIEPGVQNRLGAIFFIIVNQIYSTTTALEPLIQERALFIHENASGYYRVSTFFIAKLICDLLPMRFIPSVIFSVITYFMIGFQLSINQFFIYLLTIFMSTIFGSAICFFVASFIPIFVVSLIVIVFIFVVMMVFSGFLIDLKSVFSFLQWLQWLSAFRYATNLLTINEFRHLKFCLANNTQICPLTGEQILIQHGIPYNNNWDMWRNLLALLIMIIIFLIMAFIQLLRMKKVK</sequence>
<evidence type="ECO:0000256" key="7">
    <source>
        <dbReference type="ARBA" id="ARBA00022989"/>
    </source>
</evidence>
<evidence type="ECO:0000256" key="6">
    <source>
        <dbReference type="ARBA" id="ARBA00022840"/>
    </source>
</evidence>
<evidence type="ECO:0000256" key="2">
    <source>
        <dbReference type="ARBA" id="ARBA00005814"/>
    </source>
</evidence>
<keyword evidence="7 9" id="KW-1133">Transmembrane helix</keyword>
<dbReference type="InterPro" id="IPR013525">
    <property type="entry name" value="ABC2_TM"/>
</dbReference>
<keyword evidence="5" id="KW-0547">Nucleotide-binding</keyword>
<dbReference type="Gene3D" id="3.40.50.300">
    <property type="entry name" value="P-loop containing nucleotide triphosphate hydrolases"/>
    <property type="match status" value="1"/>
</dbReference>
<dbReference type="InterPro" id="IPR017871">
    <property type="entry name" value="ABC_transporter-like_CS"/>
</dbReference>
<dbReference type="GO" id="GO:0016324">
    <property type="term" value="C:apical plasma membrane"/>
    <property type="evidence" value="ECO:0007669"/>
    <property type="project" value="UniProtKB-ARBA"/>
</dbReference>
<dbReference type="Pfam" id="PF01061">
    <property type="entry name" value="ABC2_membrane"/>
    <property type="match status" value="1"/>
</dbReference>
<dbReference type="EMBL" id="CAJNOL010003132">
    <property type="protein sequence ID" value="CAF1548169.1"/>
    <property type="molecule type" value="Genomic_DNA"/>
</dbReference>
<proteinExistence type="inferred from homology"/>
<dbReference type="GO" id="GO:0008514">
    <property type="term" value="F:organic anion transmembrane transporter activity"/>
    <property type="evidence" value="ECO:0007669"/>
    <property type="project" value="UniProtKB-ARBA"/>
</dbReference>
<evidence type="ECO:0000313" key="12">
    <source>
        <dbReference type="EMBL" id="CAF1548169.1"/>
    </source>
</evidence>
<evidence type="ECO:0000256" key="4">
    <source>
        <dbReference type="ARBA" id="ARBA00022692"/>
    </source>
</evidence>
<dbReference type="InterPro" id="IPR003439">
    <property type="entry name" value="ABC_transporter-like_ATP-bd"/>
</dbReference>
<organism evidence="11 13">
    <name type="scientific">Rotaria sordida</name>
    <dbReference type="NCBI Taxonomy" id="392033"/>
    <lineage>
        <taxon>Eukaryota</taxon>
        <taxon>Metazoa</taxon>
        <taxon>Spiralia</taxon>
        <taxon>Gnathifera</taxon>
        <taxon>Rotifera</taxon>
        <taxon>Eurotatoria</taxon>
        <taxon>Bdelloidea</taxon>
        <taxon>Philodinida</taxon>
        <taxon>Philodinidae</taxon>
        <taxon>Rotaria</taxon>
    </lineage>
</organism>
<comment type="similarity">
    <text evidence="2">Belongs to the ABC transporter superfamily. ABCG family. Eye pigment precursor importer (TC 3.A.1.204) subfamily.</text>
</comment>
<dbReference type="GO" id="GO:0016887">
    <property type="term" value="F:ATP hydrolysis activity"/>
    <property type="evidence" value="ECO:0007669"/>
    <property type="project" value="InterPro"/>
</dbReference>
<comment type="subcellular location">
    <subcellularLocation>
        <location evidence="1">Membrane</location>
        <topology evidence="1">Multi-pass membrane protein</topology>
    </subcellularLocation>
</comment>
<evidence type="ECO:0000256" key="3">
    <source>
        <dbReference type="ARBA" id="ARBA00022448"/>
    </source>
</evidence>
<evidence type="ECO:0000256" key="9">
    <source>
        <dbReference type="SAM" id="Phobius"/>
    </source>
</evidence>
<keyword evidence="6" id="KW-0067">ATP-binding</keyword>
<reference evidence="11" key="1">
    <citation type="submission" date="2021-02" db="EMBL/GenBank/DDBJ databases">
        <authorList>
            <person name="Nowell W R."/>
        </authorList>
    </citation>
    <scope>NUCLEOTIDE SEQUENCE</scope>
</reference>
<dbReference type="PANTHER" id="PTHR48041:SF116">
    <property type="entry name" value="PROTEIN BROWN"/>
    <property type="match status" value="1"/>
</dbReference>
<keyword evidence="8 9" id="KW-0472">Membrane</keyword>
<feature type="transmembrane region" description="Helical" evidence="9">
    <location>
        <begin position="396"/>
        <end position="416"/>
    </location>
</feature>
<evidence type="ECO:0000313" key="11">
    <source>
        <dbReference type="EMBL" id="CAF1268463.1"/>
    </source>
</evidence>
<comment type="caution">
    <text evidence="11">The sequence shown here is derived from an EMBL/GenBank/DDBJ whole genome shotgun (WGS) entry which is preliminary data.</text>
</comment>
<evidence type="ECO:0000256" key="5">
    <source>
        <dbReference type="ARBA" id="ARBA00022741"/>
    </source>
</evidence>
<keyword evidence="4 9" id="KW-0812">Transmembrane</keyword>
<evidence type="ECO:0000256" key="8">
    <source>
        <dbReference type="ARBA" id="ARBA00023136"/>
    </source>
</evidence>
<dbReference type="FunFam" id="3.40.50.300:FF:000622">
    <property type="entry name" value="ATP-binding cassette sub-family G member 2"/>
    <property type="match status" value="1"/>
</dbReference>
<dbReference type="SMART" id="SM00382">
    <property type="entry name" value="AAA"/>
    <property type="match status" value="1"/>
</dbReference>
<keyword evidence="14" id="KW-1185">Reference proteome</keyword>
<dbReference type="SUPFAM" id="SSF52540">
    <property type="entry name" value="P-loop containing nucleoside triphosphate hydrolases"/>
    <property type="match status" value="1"/>
</dbReference>
<dbReference type="InterPro" id="IPR003593">
    <property type="entry name" value="AAA+_ATPase"/>
</dbReference>
<dbReference type="Proteomes" id="UP000663870">
    <property type="component" value="Unassembled WGS sequence"/>
</dbReference>
<feature type="transmembrane region" description="Helical" evidence="9">
    <location>
        <begin position="511"/>
        <end position="532"/>
    </location>
</feature>
<name>A0A815BCW4_9BILA</name>
<feature type="transmembrane region" description="Helical" evidence="9">
    <location>
        <begin position="629"/>
        <end position="648"/>
    </location>
</feature>
<dbReference type="AlphaFoldDB" id="A0A815BCW4"/>
<dbReference type="Pfam" id="PF19055">
    <property type="entry name" value="ABC2_membrane_7"/>
    <property type="match status" value="1"/>
</dbReference>
<dbReference type="CDD" id="cd03213">
    <property type="entry name" value="ABCG_EPDR"/>
    <property type="match status" value="1"/>
</dbReference>
<dbReference type="PANTHER" id="PTHR48041">
    <property type="entry name" value="ABC TRANSPORTER G FAMILY MEMBER 28"/>
    <property type="match status" value="1"/>
</dbReference>
<dbReference type="GO" id="GO:0005524">
    <property type="term" value="F:ATP binding"/>
    <property type="evidence" value="ECO:0007669"/>
    <property type="project" value="UniProtKB-KW"/>
</dbReference>
<evidence type="ECO:0000259" key="10">
    <source>
        <dbReference type="PROSITE" id="PS50893"/>
    </source>
</evidence>
<protein>
    <recommendedName>
        <fullName evidence="10">ABC transporter domain-containing protein</fullName>
    </recommendedName>
</protein>
<evidence type="ECO:0000313" key="13">
    <source>
        <dbReference type="Proteomes" id="UP000663854"/>
    </source>
</evidence>
<gene>
    <name evidence="12" type="ORF">JXQ802_LOCUS43433</name>
    <name evidence="11" type="ORF">PYM288_LOCUS28250</name>
</gene>
<feature type="transmembrane region" description="Helical" evidence="9">
    <location>
        <begin position="487"/>
        <end position="505"/>
    </location>
</feature>
<dbReference type="InterPro" id="IPR027417">
    <property type="entry name" value="P-loop_NTPase"/>
</dbReference>
<evidence type="ECO:0000256" key="1">
    <source>
        <dbReference type="ARBA" id="ARBA00004141"/>
    </source>
</evidence>